<feature type="domain" description="Luciferase-like" evidence="2">
    <location>
        <begin position="33"/>
        <end position="291"/>
    </location>
</feature>
<dbReference type="Gene3D" id="3.20.20.30">
    <property type="entry name" value="Luciferase-like domain"/>
    <property type="match status" value="1"/>
</dbReference>
<name>A0A344TXU2_9ACTN</name>
<accession>A0A344TXU2</accession>
<dbReference type="InterPro" id="IPR050564">
    <property type="entry name" value="F420-G6PD/mer"/>
</dbReference>
<dbReference type="RefSeq" id="WP_114054644.1">
    <property type="nucleotide sequence ID" value="NZ_CP030862.1"/>
</dbReference>
<dbReference type="Proteomes" id="UP000252004">
    <property type="component" value="Chromosome"/>
</dbReference>
<keyword evidence="1" id="KW-0560">Oxidoreductase</keyword>
<organism evidence="3 4">
    <name type="scientific">Streptomyces globosus</name>
    <dbReference type="NCBI Taxonomy" id="68209"/>
    <lineage>
        <taxon>Bacteria</taxon>
        <taxon>Bacillati</taxon>
        <taxon>Actinomycetota</taxon>
        <taxon>Actinomycetes</taxon>
        <taxon>Kitasatosporales</taxon>
        <taxon>Streptomycetaceae</taxon>
        <taxon>Streptomyces</taxon>
    </lineage>
</organism>
<reference evidence="3 4" key="1">
    <citation type="submission" date="2018-01" db="EMBL/GenBank/DDBJ databases">
        <title>Draft genome Sequence of streptomyces globosus LZH-48.</title>
        <authorList>
            <person name="Ran K."/>
            <person name="Li Z."/>
            <person name="Wei S."/>
            <person name="Dong R."/>
        </authorList>
    </citation>
    <scope>NUCLEOTIDE SEQUENCE [LARGE SCALE GENOMIC DNA]</scope>
    <source>
        <strain evidence="3 4">LZH-48</strain>
    </source>
</reference>
<dbReference type="InterPro" id="IPR011251">
    <property type="entry name" value="Luciferase-like_dom"/>
</dbReference>
<dbReference type="PANTHER" id="PTHR43244:SF1">
    <property type="entry name" value="5,10-METHYLENETETRAHYDROMETHANOPTERIN REDUCTASE"/>
    <property type="match status" value="1"/>
</dbReference>
<keyword evidence="4" id="KW-1185">Reference proteome</keyword>
<dbReference type="AlphaFoldDB" id="A0A344TXU2"/>
<dbReference type="CDD" id="cd01097">
    <property type="entry name" value="Tetrahydromethanopterin_reductase"/>
    <property type="match status" value="1"/>
</dbReference>
<dbReference type="InterPro" id="IPR036661">
    <property type="entry name" value="Luciferase-like_sf"/>
</dbReference>
<gene>
    <name evidence="3" type="ORF">C0216_08280</name>
</gene>
<dbReference type="SUPFAM" id="SSF51679">
    <property type="entry name" value="Bacterial luciferase-like"/>
    <property type="match status" value="1"/>
</dbReference>
<dbReference type="GO" id="GO:0016705">
    <property type="term" value="F:oxidoreductase activity, acting on paired donors, with incorporation or reduction of molecular oxygen"/>
    <property type="evidence" value="ECO:0007669"/>
    <property type="project" value="InterPro"/>
</dbReference>
<dbReference type="OrthoDB" id="3621573at2"/>
<evidence type="ECO:0000259" key="2">
    <source>
        <dbReference type="Pfam" id="PF00296"/>
    </source>
</evidence>
<dbReference type="Pfam" id="PF00296">
    <property type="entry name" value="Bac_luciferase"/>
    <property type="match status" value="1"/>
</dbReference>
<sequence length="321" mass="32952">MSRSVSVVLPIVPTRAEQAAPFAAFVQWRAARALWLGQVLLSEQHQIMAQLGGMGLRVPFGTGVSLMPLRHPVQAALEARTLAAVTGHPVTAGFGPGAPAFQRAALGAPYASPLTACREYLHLVRRLLDGAEVDQRGRYFSYTGSLPPTPAPPVEVGLGVLRPGMARVAGEAADVAVTWLAPPSYLRDVILPALRAGAEAAGRPVPRVAAIVPMAAAADGRDVRAALAAGHAGHFAGPHYADMLARAGIGVDPDDPLATAGRLAAAGGALTGGPDELAAGIAAYHEAGADEVVLNNAGVGMLEGPRPVLRDLEALFTGNGW</sequence>
<protein>
    <submittedName>
        <fullName evidence="3">5,10-methylene tetrahydromethanopterin reductase</fullName>
    </submittedName>
</protein>
<evidence type="ECO:0000256" key="1">
    <source>
        <dbReference type="ARBA" id="ARBA00023002"/>
    </source>
</evidence>
<evidence type="ECO:0000313" key="3">
    <source>
        <dbReference type="EMBL" id="AXE23463.1"/>
    </source>
</evidence>
<dbReference type="EMBL" id="CP030862">
    <property type="protein sequence ID" value="AXE23463.1"/>
    <property type="molecule type" value="Genomic_DNA"/>
</dbReference>
<dbReference type="KEGG" id="sgz:C0216_08280"/>
<evidence type="ECO:0000313" key="4">
    <source>
        <dbReference type="Proteomes" id="UP000252004"/>
    </source>
</evidence>
<dbReference type="PANTHER" id="PTHR43244">
    <property type="match status" value="1"/>
</dbReference>
<proteinExistence type="predicted"/>